<feature type="transmembrane region" description="Helical" evidence="2">
    <location>
        <begin position="284"/>
        <end position="310"/>
    </location>
</feature>
<evidence type="ECO:0000313" key="4">
    <source>
        <dbReference type="Proteomes" id="UP001381693"/>
    </source>
</evidence>
<gene>
    <name evidence="3" type="ORF">SK128_021012</name>
</gene>
<comment type="caution">
    <text evidence="3">The sequence shown here is derived from an EMBL/GenBank/DDBJ whole genome shotgun (WGS) entry which is preliminary data.</text>
</comment>
<dbReference type="Proteomes" id="UP001381693">
    <property type="component" value="Unassembled WGS sequence"/>
</dbReference>
<reference evidence="3 4" key="1">
    <citation type="submission" date="2023-11" db="EMBL/GenBank/DDBJ databases">
        <title>Halocaridina rubra genome assembly.</title>
        <authorList>
            <person name="Smith C."/>
        </authorList>
    </citation>
    <scope>NUCLEOTIDE SEQUENCE [LARGE SCALE GENOMIC DNA]</scope>
    <source>
        <strain evidence="3">EP-1</strain>
        <tissue evidence="3">Whole</tissue>
    </source>
</reference>
<proteinExistence type="predicted"/>
<organism evidence="3 4">
    <name type="scientific">Halocaridina rubra</name>
    <name type="common">Hawaiian red shrimp</name>
    <dbReference type="NCBI Taxonomy" id="373956"/>
    <lineage>
        <taxon>Eukaryota</taxon>
        <taxon>Metazoa</taxon>
        <taxon>Ecdysozoa</taxon>
        <taxon>Arthropoda</taxon>
        <taxon>Crustacea</taxon>
        <taxon>Multicrustacea</taxon>
        <taxon>Malacostraca</taxon>
        <taxon>Eumalacostraca</taxon>
        <taxon>Eucarida</taxon>
        <taxon>Decapoda</taxon>
        <taxon>Pleocyemata</taxon>
        <taxon>Caridea</taxon>
        <taxon>Atyoidea</taxon>
        <taxon>Atyidae</taxon>
        <taxon>Halocaridina</taxon>
    </lineage>
</organism>
<dbReference type="EMBL" id="JAXCGZ010001933">
    <property type="protein sequence ID" value="KAK7084969.1"/>
    <property type="molecule type" value="Genomic_DNA"/>
</dbReference>
<protein>
    <submittedName>
        <fullName evidence="3">Uncharacterized protein</fullName>
    </submittedName>
</protein>
<accession>A0AAN9AE20</accession>
<keyword evidence="4" id="KW-1185">Reference proteome</keyword>
<feature type="region of interest" description="Disordered" evidence="1">
    <location>
        <begin position="250"/>
        <end position="274"/>
    </location>
</feature>
<keyword evidence="2" id="KW-1133">Transmembrane helix</keyword>
<evidence type="ECO:0000256" key="2">
    <source>
        <dbReference type="SAM" id="Phobius"/>
    </source>
</evidence>
<sequence>MSGIALVLKATLIMGGLTSKPTISWIGLTVLLAFIYRAHSHGFQNPGMRRMTDGESNTETKLPPGNIKPGLTSSNFKNEVDERLVERDSSIDRNIQISDNDMSIENRDMTEDLFAKNDLPVENLPKGFGHFSETRIKSDTLKNLRESMKNIIKRDENTHTDEDYLKEIEFLLKRVIGGVNLTSHDNHKNKRNATADLTVLTADDEQNNDLDSGDELHEEPLKLNENLSSGHPVIVASTLNSILETGSLNVNSSNTTNNVSKPTIPSSESSSKPTKASRLTIGSLALQIFFAILYLVGPATGIFFISPLYAMAARNLMDYLLGDLATEDILRGAGILALVVKLTW</sequence>
<evidence type="ECO:0000313" key="3">
    <source>
        <dbReference type="EMBL" id="KAK7084969.1"/>
    </source>
</evidence>
<evidence type="ECO:0000256" key="1">
    <source>
        <dbReference type="SAM" id="MobiDB-lite"/>
    </source>
</evidence>
<dbReference type="AlphaFoldDB" id="A0AAN9AE20"/>
<keyword evidence="2" id="KW-0472">Membrane</keyword>
<keyword evidence="2" id="KW-0812">Transmembrane</keyword>
<name>A0AAN9AE20_HALRR</name>
<feature type="region of interest" description="Disordered" evidence="1">
    <location>
        <begin position="46"/>
        <end position="67"/>
    </location>
</feature>